<name>A0ABV5P9R1_STRCM</name>
<evidence type="ECO:0000313" key="3">
    <source>
        <dbReference type="EMBL" id="MFB9519935.1"/>
    </source>
</evidence>
<feature type="transmembrane region" description="Helical" evidence="2">
    <location>
        <begin position="119"/>
        <end position="138"/>
    </location>
</feature>
<dbReference type="RefSeq" id="WP_345221848.1">
    <property type="nucleotide sequence ID" value="NZ_BAAAXE010000013.1"/>
</dbReference>
<dbReference type="EMBL" id="JBHMCR010000004">
    <property type="protein sequence ID" value="MFB9519935.1"/>
    <property type="molecule type" value="Genomic_DNA"/>
</dbReference>
<proteinExistence type="predicted"/>
<feature type="transmembrane region" description="Helical" evidence="2">
    <location>
        <begin position="55"/>
        <end position="74"/>
    </location>
</feature>
<evidence type="ECO:0000256" key="1">
    <source>
        <dbReference type="SAM" id="MobiDB-lite"/>
    </source>
</evidence>
<accession>A0ABV5P9R1</accession>
<feature type="transmembrane region" description="Helical" evidence="2">
    <location>
        <begin position="81"/>
        <end position="99"/>
    </location>
</feature>
<evidence type="ECO:0000256" key="2">
    <source>
        <dbReference type="SAM" id="Phobius"/>
    </source>
</evidence>
<dbReference type="Proteomes" id="UP001589718">
    <property type="component" value="Unassembled WGS sequence"/>
</dbReference>
<keyword evidence="2" id="KW-0812">Transmembrane</keyword>
<comment type="caution">
    <text evidence="3">The sequence shown here is derived from an EMBL/GenBank/DDBJ whole genome shotgun (WGS) entry which is preliminary data.</text>
</comment>
<organism evidence="3 4">
    <name type="scientific">Streptomyces cremeus</name>
    <dbReference type="NCBI Taxonomy" id="66881"/>
    <lineage>
        <taxon>Bacteria</taxon>
        <taxon>Bacillati</taxon>
        <taxon>Actinomycetota</taxon>
        <taxon>Actinomycetes</taxon>
        <taxon>Kitasatosporales</taxon>
        <taxon>Streptomycetaceae</taxon>
        <taxon>Streptomyces</taxon>
    </lineage>
</organism>
<protein>
    <submittedName>
        <fullName evidence="3">Uncharacterized protein</fullName>
    </submittedName>
</protein>
<reference evidence="3 4" key="1">
    <citation type="submission" date="2024-09" db="EMBL/GenBank/DDBJ databases">
        <authorList>
            <person name="Sun Q."/>
            <person name="Mori K."/>
        </authorList>
    </citation>
    <scope>NUCLEOTIDE SEQUENCE [LARGE SCALE GENOMIC DNA]</scope>
    <source>
        <strain evidence="3 4">JCM 4362</strain>
    </source>
</reference>
<gene>
    <name evidence="3" type="ORF">ACFFTU_08255</name>
</gene>
<feature type="region of interest" description="Disordered" evidence="1">
    <location>
        <begin position="146"/>
        <end position="188"/>
    </location>
</feature>
<keyword evidence="4" id="KW-1185">Reference proteome</keyword>
<sequence length="188" mass="19759">MVRNALGAVLAVAGATAAVWSPFRAWNDGRRGRDYRVEDLFNGITDVSAEPIGSLLLPFLFAALLVLVAVFLWTRPLRSRPLLVLAGLITLGCTVLWLVRQGQAAGGIAVNADGTGLGMGVASAVGGGVLMLLAAAVMNGRRRARPLLPGRPRARRGWRGADPVDAPDQGATYTRPAPTADELRQGRG</sequence>
<keyword evidence="2" id="KW-0472">Membrane</keyword>
<keyword evidence="2" id="KW-1133">Transmembrane helix</keyword>
<evidence type="ECO:0000313" key="4">
    <source>
        <dbReference type="Proteomes" id="UP001589718"/>
    </source>
</evidence>